<evidence type="ECO:0000256" key="6">
    <source>
        <dbReference type="ARBA" id="ARBA00022475"/>
    </source>
</evidence>
<feature type="transmembrane region" description="Helical" evidence="22">
    <location>
        <begin position="16"/>
        <end position="36"/>
    </location>
</feature>
<evidence type="ECO:0000256" key="13">
    <source>
        <dbReference type="ARBA" id="ARBA00022989"/>
    </source>
</evidence>
<dbReference type="InterPro" id="IPR023615">
    <property type="entry name" value="Cyt_c_Oxase_su1_BS"/>
</dbReference>
<evidence type="ECO:0000256" key="20">
    <source>
        <dbReference type="ARBA" id="ARBA00068404"/>
    </source>
</evidence>
<evidence type="ECO:0000256" key="17">
    <source>
        <dbReference type="ARBA" id="ARBA00023065"/>
    </source>
</evidence>
<dbReference type="GO" id="GO:0004129">
    <property type="term" value="F:cytochrome-c oxidase activity"/>
    <property type="evidence" value="ECO:0007669"/>
    <property type="project" value="UniProtKB-UniRule"/>
</dbReference>
<feature type="transmembrane region" description="Helical" evidence="22">
    <location>
        <begin position="186"/>
        <end position="207"/>
    </location>
</feature>
<evidence type="ECO:0000256" key="11">
    <source>
        <dbReference type="ARBA" id="ARBA00022781"/>
    </source>
</evidence>
<comment type="similarity">
    <text evidence="4 21">Belongs to the heme-copper respiratory oxidase family.</text>
</comment>
<feature type="transmembrane region" description="Helical" evidence="22">
    <location>
        <begin position="491"/>
        <end position="515"/>
    </location>
</feature>
<evidence type="ECO:0000259" key="23">
    <source>
        <dbReference type="PROSITE" id="PS50855"/>
    </source>
</evidence>
<organism evidence="24 25">
    <name type="scientific">Bacillus cereus</name>
    <dbReference type="NCBI Taxonomy" id="1396"/>
    <lineage>
        <taxon>Bacteria</taxon>
        <taxon>Bacillati</taxon>
        <taxon>Bacillota</taxon>
        <taxon>Bacilli</taxon>
        <taxon>Bacillales</taxon>
        <taxon>Bacillaceae</taxon>
        <taxon>Bacillus</taxon>
        <taxon>Bacillus cereus group</taxon>
    </lineage>
</organism>
<dbReference type="GO" id="GO:0016682">
    <property type="term" value="F:oxidoreductase activity, acting on diphenols and related substances as donors, oxygen as acceptor"/>
    <property type="evidence" value="ECO:0007669"/>
    <property type="project" value="UniProtKB-UniRule"/>
</dbReference>
<dbReference type="InterPro" id="IPR014233">
    <property type="entry name" value="QoxB"/>
</dbReference>
<dbReference type="EMBL" id="NUWJ01000038">
    <property type="protein sequence ID" value="PFK26932.1"/>
    <property type="molecule type" value="Genomic_DNA"/>
</dbReference>
<dbReference type="PANTHER" id="PTHR10422">
    <property type="entry name" value="CYTOCHROME C OXIDASE SUBUNIT 1"/>
    <property type="match status" value="1"/>
</dbReference>
<keyword evidence="16 22" id="KW-0186">Copper</keyword>
<dbReference type="AlphaFoldDB" id="A0A9X6X4R9"/>
<evidence type="ECO:0000256" key="10">
    <source>
        <dbReference type="ARBA" id="ARBA00022723"/>
    </source>
</evidence>
<evidence type="ECO:0000256" key="21">
    <source>
        <dbReference type="RuleBase" id="RU000370"/>
    </source>
</evidence>
<dbReference type="Pfam" id="PF00115">
    <property type="entry name" value="COX1"/>
    <property type="match status" value="1"/>
</dbReference>
<dbReference type="EC" id="1.10.3.-" evidence="22"/>
<evidence type="ECO:0000256" key="7">
    <source>
        <dbReference type="ARBA" id="ARBA00022617"/>
    </source>
</evidence>
<feature type="transmembrane region" description="Helical" evidence="22">
    <location>
        <begin position="415"/>
        <end position="437"/>
    </location>
</feature>
<dbReference type="GO" id="GO:0098803">
    <property type="term" value="C:respiratory chain complex"/>
    <property type="evidence" value="ECO:0007669"/>
    <property type="project" value="UniProtKB-UniRule"/>
</dbReference>
<keyword evidence="13 22" id="KW-1133">Transmembrane helix</keyword>
<dbReference type="GO" id="GO:0005886">
    <property type="term" value="C:plasma membrane"/>
    <property type="evidence" value="ECO:0007669"/>
    <property type="project" value="UniProtKB-SubCell"/>
</dbReference>
<dbReference type="PRINTS" id="PR01165">
    <property type="entry name" value="CYCOXIDASEI"/>
</dbReference>
<dbReference type="GO" id="GO:0022904">
    <property type="term" value="P:respiratory electron transport chain"/>
    <property type="evidence" value="ECO:0007669"/>
    <property type="project" value="TreeGrafter"/>
</dbReference>
<evidence type="ECO:0000256" key="5">
    <source>
        <dbReference type="ARBA" id="ARBA00022448"/>
    </source>
</evidence>
<comment type="caution">
    <text evidence="24">The sequence shown here is derived from an EMBL/GenBank/DDBJ whole genome shotgun (WGS) entry which is preliminary data.</text>
</comment>
<evidence type="ECO:0000313" key="24">
    <source>
        <dbReference type="EMBL" id="PFK26932.1"/>
    </source>
</evidence>
<dbReference type="PANTHER" id="PTHR10422:SF35">
    <property type="entry name" value="CYTOCHROME BO(3) UBIQUINOL OXIDASE SUBUNIT 1"/>
    <property type="match status" value="1"/>
</dbReference>
<comment type="cofactor">
    <cofactor evidence="22">
        <name>Cu cation</name>
        <dbReference type="ChEBI" id="CHEBI:23378"/>
    </cofactor>
    <text evidence="22">Binds a copper B center.</text>
</comment>
<evidence type="ECO:0000313" key="25">
    <source>
        <dbReference type="Proteomes" id="UP000224413"/>
    </source>
</evidence>
<comment type="pathway">
    <text evidence="3 22">Energy metabolism; oxidative phosphorylation.</text>
</comment>
<keyword evidence="8 21" id="KW-0679">Respiratory chain</keyword>
<evidence type="ECO:0000256" key="16">
    <source>
        <dbReference type="ARBA" id="ARBA00023008"/>
    </source>
</evidence>
<sequence>MNTVKLDEFFVTGDPIIYGADASIVLVTLAIIFVLTKYKKWKWLWDEWLTTVDHKKIGAMYIISAVIMLFRGGMDGLMIRAQLTFPETTYLNAEHYNGIFTTHGTVMILFMAMPFVMGLMNLVVPLQIGARDVAYPFLNALSFWLFFVGAMLFNIAFVIGGSPDAGWTSYFPMAGTEFTSGVGNNYYAIALQISGLGTLMTGINFLVTILKMRTPGMTLMRMPMFTWSILITTIIIIFAFPVLTVALALMTFDRLFDAHFFTMASGGMPMLWANLFWVWGHPEVYIVILPAFGIFSEIISTFSRKRLFGYSAMVYSMVAISLLSFVVWLHHFFTMGAGPAVNSFFSISTMAISIPTGVKIFNWLFTLYKGRIRFTVPMLWSLAFIPNFVVGGVTGVMLGMAAADYQYHNSYFLIAHFHYVLIAGTVFAMLAGFTFWYPKMTGHMLNERLGKWTFWIFMSGFNICFFPMYFLGLDGMTRRMYTYSESLGWGWLNQIASVGAVMMGIGFLLLCYNVIWSARHGERDTTGDPWDGRTLEWATHSPVQHYNFAKLPEIKEADAFWYMKKRGETVTPAAEDIKPIHMPNNSGVPIIASGFFGLAGFALVFSWFWLAAIGGIGILACLIYRSFDYDEGYYISVDEIKKTEHIA</sequence>
<keyword evidence="18 22" id="KW-0472">Membrane</keyword>
<evidence type="ECO:0000256" key="15">
    <source>
        <dbReference type="ARBA" id="ARBA00023004"/>
    </source>
</evidence>
<evidence type="ECO:0000256" key="18">
    <source>
        <dbReference type="ARBA" id="ARBA00023136"/>
    </source>
</evidence>
<feature type="transmembrane region" description="Helical" evidence="22">
    <location>
        <begin position="136"/>
        <end position="159"/>
    </location>
</feature>
<comment type="function">
    <text evidence="19">Catalyzes quinol oxidation with the concomitant reduction of oxygen to water. Major component for energy conversion during vegetative growth.</text>
</comment>
<dbReference type="PROSITE" id="PS50855">
    <property type="entry name" value="COX1"/>
    <property type="match status" value="1"/>
</dbReference>
<dbReference type="SUPFAM" id="SSF81442">
    <property type="entry name" value="Cytochrome c oxidase subunit I-like"/>
    <property type="match status" value="1"/>
</dbReference>
<keyword evidence="14 22" id="KW-0560">Oxidoreductase</keyword>
<feature type="transmembrane region" description="Helical" evidence="22">
    <location>
        <begin position="449"/>
        <end position="471"/>
    </location>
</feature>
<name>A0A9X6X4R9_BACCE</name>
<evidence type="ECO:0000256" key="22">
    <source>
        <dbReference type="RuleBase" id="RU367144"/>
    </source>
</evidence>
<feature type="transmembrane region" description="Helical" evidence="22">
    <location>
        <begin position="227"/>
        <end position="252"/>
    </location>
</feature>
<dbReference type="CDD" id="cd01662">
    <property type="entry name" value="Ubiquinol_Oxidase_I"/>
    <property type="match status" value="1"/>
</dbReference>
<dbReference type="GO" id="GO:0015990">
    <property type="term" value="P:electron transport coupled proton transport"/>
    <property type="evidence" value="ECO:0007669"/>
    <property type="project" value="TreeGrafter"/>
</dbReference>
<dbReference type="PROSITE" id="PS00077">
    <property type="entry name" value="COX1_CUB"/>
    <property type="match status" value="1"/>
</dbReference>
<evidence type="ECO:0000256" key="14">
    <source>
        <dbReference type="ARBA" id="ARBA00023002"/>
    </source>
</evidence>
<evidence type="ECO:0000256" key="2">
    <source>
        <dbReference type="ARBA" id="ARBA00004651"/>
    </source>
</evidence>
<feature type="domain" description="Cytochrome oxidase subunit I profile" evidence="23">
    <location>
        <begin position="39"/>
        <end position="555"/>
    </location>
</feature>
<comment type="subcellular location">
    <subcellularLocation>
        <location evidence="2 22">Cell membrane</location>
        <topology evidence="2 22">Multi-pass membrane protein</topology>
    </subcellularLocation>
</comment>
<dbReference type="GO" id="GO:0005507">
    <property type="term" value="F:copper ion binding"/>
    <property type="evidence" value="ECO:0007669"/>
    <property type="project" value="UniProtKB-UniRule"/>
</dbReference>
<keyword evidence="17 22" id="KW-0406">Ion transport</keyword>
<feature type="transmembrane region" description="Helical" evidence="22">
    <location>
        <begin position="307"/>
        <end position="331"/>
    </location>
</feature>
<dbReference type="InterPro" id="IPR023616">
    <property type="entry name" value="Cyt_c_oxase-like_su1_dom"/>
</dbReference>
<feature type="transmembrane region" description="Helical" evidence="22">
    <location>
        <begin position="379"/>
        <end position="403"/>
    </location>
</feature>
<reference evidence="24 25" key="1">
    <citation type="submission" date="2017-09" db="EMBL/GenBank/DDBJ databases">
        <title>Large-scale bioinformatics analysis of Bacillus genomes uncovers conserved roles of natural products in bacterial physiology.</title>
        <authorList>
            <consortium name="Agbiome Team Llc"/>
            <person name="Bleich R.M."/>
            <person name="Grubbs K.J."/>
            <person name="Santa Maria K.C."/>
            <person name="Allen S.E."/>
            <person name="Farag S."/>
            <person name="Shank E.A."/>
            <person name="Bowers A."/>
        </authorList>
    </citation>
    <scope>NUCLEOTIDE SEQUENCE [LARGE SCALE GENOMIC DNA]</scope>
    <source>
        <strain evidence="24 25">AFS083741</strain>
    </source>
</reference>
<keyword evidence="9 21" id="KW-0812">Transmembrane</keyword>
<keyword evidence="15 22" id="KW-0408">Iron</keyword>
<evidence type="ECO:0000256" key="12">
    <source>
        <dbReference type="ARBA" id="ARBA00022982"/>
    </source>
</evidence>
<comment type="catalytic activity">
    <reaction evidence="1 22">
        <text>2 a quinol + O2 = 2 a quinone + 2 H2O</text>
        <dbReference type="Rhea" id="RHEA:55376"/>
        <dbReference type="ChEBI" id="CHEBI:15377"/>
        <dbReference type="ChEBI" id="CHEBI:15379"/>
        <dbReference type="ChEBI" id="CHEBI:24646"/>
        <dbReference type="ChEBI" id="CHEBI:132124"/>
    </reaction>
</comment>
<dbReference type="GO" id="GO:0009060">
    <property type="term" value="P:aerobic respiration"/>
    <property type="evidence" value="ECO:0007669"/>
    <property type="project" value="UniProtKB-UniRule"/>
</dbReference>
<evidence type="ECO:0000256" key="8">
    <source>
        <dbReference type="ARBA" id="ARBA00022660"/>
    </source>
</evidence>
<evidence type="ECO:0000256" key="19">
    <source>
        <dbReference type="ARBA" id="ARBA00057822"/>
    </source>
</evidence>
<evidence type="ECO:0000256" key="9">
    <source>
        <dbReference type="ARBA" id="ARBA00022692"/>
    </source>
</evidence>
<proteinExistence type="inferred from homology"/>
<evidence type="ECO:0000256" key="4">
    <source>
        <dbReference type="ARBA" id="ARBA00009578"/>
    </source>
</evidence>
<keyword evidence="7 21" id="KW-0349">Heme</keyword>
<dbReference type="Proteomes" id="UP000224413">
    <property type="component" value="Unassembled WGS sequence"/>
</dbReference>
<feature type="transmembrane region" description="Helical" evidence="22">
    <location>
        <begin position="57"/>
        <end position="79"/>
    </location>
</feature>
<feature type="transmembrane region" description="Helical" evidence="22">
    <location>
        <begin position="595"/>
        <end position="625"/>
    </location>
</feature>
<comment type="cofactor">
    <cofactor evidence="22">
        <name>ferriheme a</name>
        <dbReference type="ChEBI" id="CHEBI:60532"/>
    </cofactor>
    <text evidence="22">Heme A3.</text>
</comment>
<keyword evidence="5 21" id="KW-0813">Transport</keyword>
<feature type="transmembrane region" description="Helical" evidence="22">
    <location>
        <begin position="343"/>
        <end position="367"/>
    </location>
</feature>
<dbReference type="NCBIfam" id="TIGR02882">
    <property type="entry name" value="QoxB"/>
    <property type="match status" value="1"/>
</dbReference>
<evidence type="ECO:0000256" key="3">
    <source>
        <dbReference type="ARBA" id="ARBA00004673"/>
    </source>
</evidence>
<dbReference type="InterPro" id="IPR036927">
    <property type="entry name" value="Cyt_c_oxase-like_su1_sf"/>
</dbReference>
<protein>
    <recommendedName>
        <fullName evidence="20 22">Quinol oxidase subunit 1</fullName>
        <ecNumber evidence="22">1.10.3.-</ecNumber>
    </recommendedName>
</protein>
<keyword evidence="11 22" id="KW-0375">Hydrogen ion transport</keyword>
<accession>A0A9X6X4R9</accession>
<feature type="transmembrane region" description="Helical" evidence="22">
    <location>
        <begin position="272"/>
        <end position="295"/>
    </location>
</feature>
<keyword evidence="10 22" id="KW-0479">Metal-binding</keyword>
<dbReference type="Gene3D" id="1.20.210.10">
    <property type="entry name" value="Cytochrome c oxidase-like, subunit I domain"/>
    <property type="match status" value="1"/>
</dbReference>
<keyword evidence="12 21" id="KW-0249">Electron transport</keyword>
<dbReference type="FunFam" id="1.20.210.10:FF:000002">
    <property type="entry name" value="Cytochrome o ubiquinol oxidase, subunit I"/>
    <property type="match status" value="1"/>
</dbReference>
<feature type="transmembrane region" description="Helical" evidence="22">
    <location>
        <begin position="99"/>
        <end position="124"/>
    </location>
</feature>
<evidence type="ECO:0000256" key="1">
    <source>
        <dbReference type="ARBA" id="ARBA00000725"/>
    </source>
</evidence>
<gene>
    <name evidence="24" type="primary">qoxB</name>
    <name evidence="24" type="ORF">COI98_03290</name>
</gene>
<keyword evidence="6 22" id="KW-1003">Cell membrane</keyword>
<dbReference type="GO" id="GO:0020037">
    <property type="term" value="F:heme binding"/>
    <property type="evidence" value="ECO:0007669"/>
    <property type="project" value="UniProtKB-UniRule"/>
</dbReference>
<dbReference type="InterPro" id="IPR000883">
    <property type="entry name" value="Cyt_C_Oxase_1"/>
</dbReference>